<evidence type="ECO:0000313" key="2">
    <source>
        <dbReference type="EMBL" id="MFC3153517.1"/>
    </source>
</evidence>
<gene>
    <name evidence="2" type="ORF">ACFOEK_20930</name>
</gene>
<feature type="compositionally biased region" description="Polar residues" evidence="1">
    <location>
        <begin position="21"/>
        <end position="42"/>
    </location>
</feature>
<accession>A0ABV7HPC8</accession>
<sequence length="85" mass="8702">MVSALLGSGLEGISKSRDGLTQSAKTIASGGQTPPVNDTSAVKSEDDAMLTAVVDLKLYEVQFKASAKVISTADEVAGTLIDEMA</sequence>
<keyword evidence="2" id="KW-0282">Flagellum</keyword>
<dbReference type="Proteomes" id="UP001595476">
    <property type="component" value="Unassembled WGS sequence"/>
</dbReference>
<comment type="caution">
    <text evidence="2">The sequence shown here is derived from an EMBL/GenBank/DDBJ whole genome shotgun (WGS) entry which is preliminary data.</text>
</comment>
<evidence type="ECO:0000256" key="1">
    <source>
        <dbReference type="SAM" id="MobiDB-lite"/>
    </source>
</evidence>
<dbReference type="EMBL" id="JBHRSZ010000010">
    <property type="protein sequence ID" value="MFC3153517.1"/>
    <property type="molecule type" value="Genomic_DNA"/>
</dbReference>
<proteinExistence type="predicted"/>
<keyword evidence="3" id="KW-1185">Reference proteome</keyword>
<feature type="region of interest" description="Disordered" evidence="1">
    <location>
        <begin position="21"/>
        <end position="43"/>
    </location>
</feature>
<keyword evidence="2" id="KW-0969">Cilium</keyword>
<reference evidence="3" key="1">
    <citation type="journal article" date="2019" name="Int. J. Syst. Evol. Microbiol.">
        <title>The Global Catalogue of Microorganisms (GCM) 10K type strain sequencing project: providing services to taxonomists for standard genome sequencing and annotation.</title>
        <authorList>
            <consortium name="The Broad Institute Genomics Platform"/>
            <consortium name="The Broad Institute Genome Sequencing Center for Infectious Disease"/>
            <person name="Wu L."/>
            <person name="Ma J."/>
        </authorList>
    </citation>
    <scope>NUCLEOTIDE SEQUENCE [LARGE SCALE GENOMIC DNA]</scope>
    <source>
        <strain evidence="3">KCTC 52438</strain>
    </source>
</reference>
<name>A0ABV7HPC8_9GAMM</name>
<organism evidence="2 3">
    <name type="scientific">Litoribrevibacter euphylliae</name>
    <dbReference type="NCBI Taxonomy" id="1834034"/>
    <lineage>
        <taxon>Bacteria</taxon>
        <taxon>Pseudomonadati</taxon>
        <taxon>Pseudomonadota</taxon>
        <taxon>Gammaproteobacteria</taxon>
        <taxon>Oceanospirillales</taxon>
        <taxon>Oceanospirillaceae</taxon>
        <taxon>Litoribrevibacter</taxon>
    </lineage>
</organism>
<keyword evidence="2" id="KW-0966">Cell projection</keyword>
<protein>
    <submittedName>
        <fullName evidence="2">Flagellar biosynthesis protein FlgE</fullName>
    </submittedName>
</protein>
<evidence type="ECO:0000313" key="3">
    <source>
        <dbReference type="Proteomes" id="UP001595476"/>
    </source>
</evidence>
<dbReference type="RefSeq" id="WP_386723440.1">
    <property type="nucleotide sequence ID" value="NZ_JBHRSZ010000010.1"/>
</dbReference>